<feature type="domain" description="Cation-transporting P-type ATPase C-terminal" evidence="2">
    <location>
        <begin position="2"/>
        <end position="196"/>
    </location>
</feature>
<feature type="transmembrane region" description="Helical" evidence="1">
    <location>
        <begin position="134"/>
        <end position="153"/>
    </location>
</feature>
<dbReference type="Pfam" id="PF00689">
    <property type="entry name" value="Cation_ATPase_C"/>
    <property type="match status" value="1"/>
</dbReference>
<name>X1ETC7_9ZZZZ</name>
<dbReference type="EMBL" id="BARU01010735">
    <property type="protein sequence ID" value="GAH36631.1"/>
    <property type="molecule type" value="Genomic_DNA"/>
</dbReference>
<dbReference type="InterPro" id="IPR006068">
    <property type="entry name" value="ATPase_P-typ_cation-transptr_C"/>
</dbReference>
<dbReference type="InterPro" id="IPR023298">
    <property type="entry name" value="ATPase_P-typ_TM_dom_sf"/>
</dbReference>
<evidence type="ECO:0000313" key="3">
    <source>
        <dbReference type="EMBL" id="GAH36631.1"/>
    </source>
</evidence>
<dbReference type="AlphaFoldDB" id="X1ETC7"/>
<keyword evidence="1" id="KW-0812">Transmembrane</keyword>
<evidence type="ECO:0000259" key="2">
    <source>
        <dbReference type="Pfam" id="PF00689"/>
    </source>
</evidence>
<feature type="non-terminal residue" evidence="3">
    <location>
        <position position="1"/>
    </location>
</feature>
<keyword evidence="1" id="KW-0472">Membrane</keyword>
<gene>
    <name evidence="3" type="ORF">S03H2_20380</name>
</gene>
<proteinExistence type="predicted"/>
<sequence length="204" mass="23463">HIFPGLILTFDRTSKDVMKQKPHDEEEILAKNTVILMCIFGALLATSMIVVYFTTITGVYPVFPENLYFGDLSDAYMTFPEYIADLDVTVLPHEAKALTMLMVTLFFCESFLVLQIRRPNKSLIKSIREDSTKFMYLLIGFLFAVFLALMYIPGVQVTIAGWGINFRFMFLTAFDWLVCFLISLICIVSFEIVKFFARRSGIFF</sequence>
<comment type="caution">
    <text evidence="3">The sequence shown here is derived from an EMBL/GenBank/DDBJ whole genome shotgun (WGS) entry which is preliminary data.</text>
</comment>
<evidence type="ECO:0000256" key="1">
    <source>
        <dbReference type="SAM" id="Phobius"/>
    </source>
</evidence>
<feature type="transmembrane region" description="Helical" evidence="1">
    <location>
        <begin position="173"/>
        <end position="197"/>
    </location>
</feature>
<feature type="transmembrane region" description="Helical" evidence="1">
    <location>
        <begin position="97"/>
        <end position="114"/>
    </location>
</feature>
<feature type="transmembrane region" description="Helical" evidence="1">
    <location>
        <begin position="34"/>
        <end position="63"/>
    </location>
</feature>
<keyword evidence="1" id="KW-1133">Transmembrane helix</keyword>
<organism evidence="3">
    <name type="scientific">marine sediment metagenome</name>
    <dbReference type="NCBI Taxonomy" id="412755"/>
    <lineage>
        <taxon>unclassified sequences</taxon>
        <taxon>metagenomes</taxon>
        <taxon>ecological metagenomes</taxon>
    </lineage>
</organism>
<dbReference type="Gene3D" id="1.20.1110.10">
    <property type="entry name" value="Calcium-transporting ATPase, transmembrane domain"/>
    <property type="match status" value="1"/>
</dbReference>
<protein>
    <recommendedName>
        <fullName evidence="2">Cation-transporting P-type ATPase C-terminal domain-containing protein</fullName>
    </recommendedName>
</protein>
<reference evidence="3" key="1">
    <citation type="journal article" date="2014" name="Front. Microbiol.">
        <title>High frequency of phylogenetically diverse reductive dehalogenase-homologous genes in deep subseafloor sedimentary metagenomes.</title>
        <authorList>
            <person name="Kawai M."/>
            <person name="Futagami T."/>
            <person name="Toyoda A."/>
            <person name="Takaki Y."/>
            <person name="Nishi S."/>
            <person name="Hori S."/>
            <person name="Arai W."/>
            <person name="Tsubouchi T."/>
            <person name="Morono Y."/>
            <person name="Uchiyama I."/>
            <person name="Ito T."/>
            <person name="Fujiyama A."/>
            <person name="Inagaki F."/>
            <person name="Takami H."/>
        </authorList>
    </citation>
    <scope>NUCLEOTIDE SEQUENCE</scope>
    <source>
        <strain evidence="3">Expedition CK06-06</strain>
    </source>
</reference>
<dbReference type="SUPFAM" id="SSF81665">
    <property type="entry name" value="Calcium ATPase, transmembrane domain M"/>
    <property type="match status" value="1"/>
</dbReference>
<accession>X1ETC7</accession>